<proteinExistence type="inferred from homology"/>
<keyword evidence="5" id="KW-1185">Reference proteome</keyword>
<dbReference type="Gene3D" id="3.40.640.10">
    <property type="entry name" value="Type I PLP-dependent aspartate aminotransferase-like (Major domain)"/>
    <property type="match status" value="1"/>
</dbReference>
<dbReference type="InterPro" id="IPR015421">
    <property type="entry name" value="PyrdxlP-dep_Trfase_major"/>
</dbReference>
<dbReference type="Pfam" id="PF01053">
    <property type="entry name" value="Cys_Met_Meta_PP"/>
    <property type="match status" value="1"/>
</dbReference>
<dbReference type="SUPFAM" id="SSF53383">
    <property type="entry name" value="PLP-dependent transferases"/>
    <property type="match status" value="1"/>
</dbReference>
<comment type="similarity">
    <text evidence="3">Belongs to the trans-sulfuration enzymes family.</text>
</comment>
<dbReference type="Gene3D" id="3.90.1150.10">
    <property type="entry name" value="Aspartate Aminotransferase, domain 1"/>
    <property type="match status" value="1"/>
</dbReference>
<dbReference type="InterPro" id="IPR015422">
    <property type="entry name" value="PyrdxlP-dep_Trfase_small"/>
</dbReference>
<dbReference type="InterPro" id="IPR054542">
    <property type="entry name" value="Cys_met_metab_PP"/>
</dbReference>
<comment type="cofactor">
    <cofactor evidence="1 3">
        <name>pyridoxal 5'-phosphate</name>
        <dbReference type="ChEBI" id="CHEBI:597326"/>
    </cofactor>
</comment>
<dbReference type="InterPro" id="IPR015424">
    <property type="entry name" value="PyrdxlP-dep_Trfase"/>
</dbReference>
<dbReference type="EMBL" id="MBUA01000028">
    <property type="protein sequence ID" value="MBC6492533.1"/>
    <property type="molecule type" value="Genomic_DNA"/>
</dbReference>
<dbReference type="Proteomes" id="UP000765802">
    <property type="component" value="Unassembled WGS sequence"/>
</dbReference>
<dbReference type="InterPro" id="IPR000277">
    <property type="entry name" value="Cys/Met-Metab_PyrdxlP-dep_enz"/>
</dbReference>
<evidence type="ECO:0000256" key="3">
    <source>
        <dbReference type="RuleBase" id="RU362118"/>
    </source>
</evidence>
<keyword evidence="2 3" id="KW-0663">Pyridoxal phosphate</keyword>
<reference evidence="4 5" key="1">
    <citation type="submission" date="2016-07" db="EMBL/GenBank/DDBJ databases">
        <title>Genome analysis of Flavihumibacter stibioxidans YS-17.</title>
        <authorList>
            <person name="Shi K."/>
            <person name="Han Y."/>
            <person name="Wang G."/>
        </authorList>
    </citation>
    <scope>NUCLEOTIDE SEQUENCE [LARGE SCALE GENOMIC DNA]</scope>
    <source>
        <strain evidence="4 5">YS-17</strain>
    </source>
</reference>
<dbReference type="PANTHER" id="PTHR11808:SF80">
    <property type="entry name" value="CYSTATHIONINE GAMMA-LYASE"/>
    <property type="match status" value="1"/>
</dbReference>
<comment type="caution">
    <text evidence="4">The sequence shown here is derived from an EMBL/GenBank/DDBJ whole genome shotgun (WGS) entry which is preliminary data.</text>
</comment>
<evidence type="ECO:0000256" key="1">
    <source>
        <dbReference type="ARBA" id="ARBA00001933"/>
    </source>
</evidence>
<sequence>MANKNFHLKGKGTVAVHGGNEPDPQYAHLTPIYASSTFYFDTAQQGMERFAGADKTKIYSRWGNPTHTVAEQKIAALEAHGLTDEDGSPLQLKALLHSSGQAAMTTLFMSNLSAGDKILTHYSLYGGTQELLTKVLAENGIQTIITDLRDRELAVAAIKNNPEIKMVHIETPANPTLQCVDLEMITVLAKQHRLVVSVDNTFATPYLQQPFRYGVDFVFHSTTKFLNGHGTSIGGVLLGRDLQFMSTKAWKWYVLLGGNANPFDAFLLTQGMRTLELRMDRHCSNAMAVARYLENHPAIAKVMYTGLESHPDFEVAKKQMKHPGGMLSFELKGGVETGKQFIDRLQMCTRAVSLGTVDTLISHPASMSHASIPKAEREGYGITDGLIRMSVGIENIEDILADLTQALAE</sequence>
<dbReference type="PROSITE" id="PS00868">
    <property type="entry name" value="CYS_MET_METAB_PP"/>
    <property type="match status" value="1"/>
</dbReference>
<evidence type="ECO:0000313" key="4">
    <source>
        <dbReference type="EMBL" id="MBC6492533.1"/>
    </source>
</evidence>
<organism evidence="4 5">
    <name type="scientific">Flavihumibacter stibioxidans</name>
    <dbReference type="NCBI Taxonomy" id="1834163"/>
    <lineage>
        <taxon>Bacteria</taxon>
        <taxon>Pseudomonadati</taxon>
        <taxon>Bacteroidota</taxon>
        <taxon>Chitinophagia</taxon>
        <taxon>Chitinophagales</taxon>
        <taxon>Chitinophagaceae</taxon>
        <taxon>Flavihumibacter</taxon>
    </lineage>
</organism>
<name>A0ABR7MD94_9BACT</name>
<protein>
    <submittedName>
        <fullName evidence="4">Cystathionine gamma-synthase</fullName>
    </submittedName>
</protein>
<evidence type="ECO:0000256" key="2">
    <source>
        <dbReference type="ARBA" id="ARBA00022898"/>
    </source>
</evidence>
<dbReference type="CDD" id="cd00614">
    <property type="entry name" value="CGS_like"/>
    <property type="match status" value="1"/>
</dbReference>
<accession>A0ABR7MD94</accession>
<evidence type="ECO:0000313" key="5">
    <source>
        <dbReference type="Proteomes" id="UP000765802"/>
    </source>
</evidence>
<dbReference type="PANTHER" id="PTHR11808">
    <property type="entry name" value="TRANS-SULFURATION ENZYME FAMILY MEMBER"/>
    <property type="match status" value="1"/>
</dbReference>
<dbReference type="RefSeq" id="WP_187257850.1">
    <property type="nucleotide sequence ID" value="NZ_JBHULF010000020.1"/>
</dbReference>
<dbReference type="PIRSF" id="PIRSF001434">
    <property type="entry name" value="CGS"/>
    <property type="match status" value="1"/>
</dbReference>
<gene>
    <name evidence="4" type="ORF">BC349_15840</name>
</gene>